<protein>
    <submittedName>
        <fullName evidence="2">Uncharacterized protein</fullName>
    </submittedName>
</protein>
<gene>
    <name evidence="2" type="ORF">HYPSUDRAFT_204979</name>
</gene>
<dbReference type="Proteomes" id="UP000054270">
    <property type="component" value="Unassembled WGS sequence"/>
</dbReference>
<dbReference type="EMBL" id="KN817583">
    <property type="protein sequence ID" value="KJA18884.1"/>
    <property type="molecule type" value="Genomic_DNA"/>
</dbReference>
<accession>A0A0D2NJ25</accession>
<feature type="region of interest" description="Disordered" evidence="1">
    <location>
        <begin position="1"/>
        <end position="26"/>
    </location>
</feature>
<dbReference type="AlphaFoldDB" id="A0A0D2NJ25"/>
<evidence type="ECO:0000313" key="3">
    <source>
        <dbReference type="Proteomes" id="UP000054270"/>
    </source>
</evidence>
<sequence length="99" mass="10692">MSAASTSFLPSVPTTPPSLKLSEQDGHLGSDISKKLIPAEWPSHNEFSECSLVVKPDFLHHQSPGAHPAAWYLHIECQGCTPWRLTTATPPSSSVSTLQ</sequence>
<proteinExistence type="predicted"/>
<keyword evidence="3" id="KW-1185">Reference proteome</keyword>
<name>A0A0D2NJ25_HYPSF</name>
<reference evidence="3" key="1">
    <citation type="submission" date="2014-04" db="EMBL/GenBank/DDBJ databases">
        <title>Evolutionary Origins and Diversification of the Mycorrhizal Mutualists.</title>
        <authorList>
            <consortium name="DOE Joint Genome Institute"/>
            <consortium name="Mycorrhizal Genomics Consortium"/>
            <person name="Kohler A."/>
            <person name="Kuo A."/>
            <person name="Nagy L.G."/>
            <person name="Floudas D."/>
            <person name="Copeland A."/>
            <person name="Barry K.W."/>
            <person name="Cichocki N."/>
            <person name="Veneault-Fourrey C."/>
            <person name="LaButti K."/>
            <person name="Lindquist E.A."/>
            <person name="Lipzen A."/>
            <person name="Lundell T."/>
            <person name="Morin E."/>
            <person name="Murat C."/>
            <person name="Riley R."/>
            <person name="Ohm R."/>
            <person name="Sun H."/>
            <person name="Tunlid A."/>
            <person name="Henrissat B."/>
            <person name="Grigoriev I.V."/>
            <person name="Hibbett D.S."/>
            <person name="Martin F."/>
        </authorList>
    </citation>
    <scope>NUCLEOTIDE SEQUENCE [LARGE SCALE GENOMIC DNA]</scope>
    <source>
        <strain evidence="3">FD-334 SS-4</strain>
    </source>
</reference>
<evidence type="ECO:0000313" key="2">
    <source>
        <dbReference type="EMBL" id="KJA18884.1"/>
    </source>
</evidence>
<evidence type="ECO:0000256" key="1">
    <source>
        <dbReference type="SAM" id="MobiDB-lite"/>
    </source>
</evidence>
<organism evidence="2 3">
    <name type="scientific">Hypholoma sublateritium (strain FD-334 SS-4)</name>
    <dbReference type="NCBI Taxonomy" id="945553"/>
    <lineage>
        <taxon>Eukaryota</taxon>
        <taxon>Fungi</taxon>
        <taxon>Dikarya</taxon>
        <taxon>Basidiomycota</taxon>
        <taxon>Agaricomycotina</taxon>
        <taxon>Agaricomycetes</taxon>
        <taxon>Agaricomycetidae</taxon>
        <taxon>Agaricales</taxon>
        <taxon>Agaricineae</taxon>
        <taxon>Strophariaceae</taxon>
        <taxon>Hypholoma</taxon>
    </lineage>
</organism>